<protein>
    <submittedName>
        <fullName evidence="1">Uncharacterized protein</fullName>
    </submittedName>
</protein>
<evidence type="ECO:0000313" key="1">
    <source>
        <dbReference type="EMBL" id="EEZ71895.1"/>
    </source>
</evidence>
<reference evidence="1 2" key="1">
    <citation type="submission" date="2009-10" db="EMBL/GenBank/DDBJ databases">
        <authorList>
            <person name="Weinstock G."/>
            <person name="Sodergren E."/>
            <person name="Clifton S."/>
            <person name="Fulton L."/>
            <person name="Fulton B."/>
            <person name="Courtney L."/>
            <person name="Fronick C."/>
            <person name="Harrison M."/>
            <person name="Strong C."/>
            <person name="Farmer C."/>
            <person name="Delahaunty K."/>
            <person name="Markovic C."/>
            <person name="Hall O."/>
            <person name="Minx P."/>
            <person name="Tomlinson C."/>
            <person name="Mitreva M."/>
            <person name="Nelson J."/>
            <person name="Hou S."/>
            <person name="Wollam A."/>
            <person name="Pepin K.H."/>
            <person name="Johnson M."/>
            <person name="Bhonagiri V."/>
            <person name="Nash W.E."/>
            <person name="Warren W."/>
            <person name="Chinwalla A."/>
            <person name="Mardis E.R."/>
            <person name="Wilson R.K."/>
        </authorList>
    </citation>
    <scope>NUCLEOTIDE SEQUENCE [LARGE SCALE GENOMIC DNA]</scope>
    <source>
        <strain evidence="1 2">ATCC 14685</strain>
    </source>
</reference>
<dbReference type="STRING" id="546262.NEICINOT_04135"/>
<dbReference type="EMBL" id="ACDY02000005">
    <property type="protein sequence ID" value="EEZ71895.1"/>
    <property type="molecule type" value="Genomic_DNA"/>
</dbReference>
<dbReference type="AlphaFoldDB" id="D0W398"/>
<evidence type="ECO:0000313" key="2">
    <source>
        <dbReference type="Proteomes" id="UP000003294"/>
    </source>
</evidence>
<comment type="caution">
    <text evidence="1">The sequence shown here is derived from an EMBL/GenBank/DDBJ whole genome shotgun (WGS) entry which is preliminary data.</text>
</comment>
<proteinExistence type="predicted"/>
<dbReference type="Proteomes" id="UP000003294">
    <property type="component" value="Unassembled WGS sequence"/>
</dbReference>
<gene>
    <name evidence="1" type="ORF">NEICINOT_04135</name>
</gene>
<organism evidence="1 2">
    <name type="scientific">Neisseria cinerea ATCC 14685</name>
    <dbReference type="NCBI Taxonomy" id="546262"/>
    <lineage>
        <taxon>Bacteria</taxon>
        <taxon>Pseudomonadati</taxon>
        <taxon>Pseudomonadota</taxon>
        <taxon>Betaproteobacteria</taxon>
        <taxon>Neisseriales</taxon>
        <taxon>Neisseriaceae</taxon>
        <taxon>Neisseria</taxon>
    </lineage>
</organism>
<sequence length="42" mass="4750">MPSETCSDGILFDYLLYCRSSSTDKSITLYKLTDYTISSDTD</sequence>
<accession>D0W398</accession>
<name>D0W398_NEICI</name>